<gene>
    <name evidence="2" type="ORF">ASIM_LOCUS1325</name>
</gene>
<evidence type="ECO:0000313" key="4">
    <source>
        <dbReference type="WBParaSite" id="ASIM_0000144601-mRNA-1"/>
    </source>
</evidence>
<dbReference type="Proteomes" id="UP000267096">
    <property type="component" value="Unassembled WGS sequence"/>
</dbReference>
<reference evidence="4" key="1">
    <citation type="submission" date="2017-02" db="UniProtKB">
        <authorList>
            <consortium name="WormBaseParasite"/>
        </authorList>
    </citation>
    <scope>IDENTIFICATION</scope>
</reference>
<evidence type="ECO:0000313" key="2">
    <source>
        <dbReference type="EMBL" id="VDK18645.1"/>
    </source>
</evidence>
<accession>A0A0M3J1P3</accession>
<dbReference type="EMBL" id="UYRR01001345">
    <property type="protein sequence ID" value="VDK18645.1"/>
    <property type="molecule type" value="Genomic_DNA"/>
</dbReference>
<dbReference type="AlphaFoldDB" id="A0A0M3J1P3"/>
<evidence type="ECO:0000256" key="1">
    <source>
        <dbReference type="SAM" id="SignalP"/>
    </source>
</evidence>
<evidence type="ECO:0000313" key="3">
    <source>
        <dbReference type="Proteomes" id="UP000267096"/>
    </source>
</evidence>
<organism evidence="4">
    <name type="scientific">Anisakis simplex</name>
    <name type="common">Herring worm</name>
    <dbReference type="NCBI Taxonomy" id="6269"/>
    <lineage>
        <taxon>Eukaryota</taxon>
        <taxon>Metazoa</taxon>
        <taxon>Ecdysozoa</taxon>
        <taxon>Nematoda</taxon>
        <taxon>Chromadorea</taxon>
        <taxon>Rhabditida</taxon>
        <taxon>Spirurina</taxon>
        <taxon>Ascaridomorpha</taxon>
        <taxon>Ascaridoidea</taxon>
        <taxon>Anisakidae</taxon>
        <taxon>Anisakis</taxon>
        <taxon>Anisakis simplex complex</taxon>
    </lineage>
</organism>
<feature type="signal peptide" evidence="1">
    <location>
        <begin position="1"/>
        <end position="26"/>
    </location>
</feature>
<protein>
    <submittedName>
        <fullName evidence="2 4">Uncharacterized protein</fullName>
    </submittedName>
</protein>
<feature type="chain" id="PRO_5043120816" evidence="1">
    <location>
        <begin position="27"/>
        <end position="87"/>
    </location>
</feature>
<name>A0A0M3J1P3_ANISI</name>
<keyword evidence="1" id="KW-0732">Signal</keyword>
<proteinExistence type="predicted"/>
<dbReference type="WBParaSite" id="ASIM_0000144601-mRNA-1">
    <property type="protein sequence ID" value="ASIM_0000144601-mRNA-1"/>
    <property type="gene ID" value="ASIM_0000144601"/>
</dbReference>
<keyword evidence="3" id="KW-1185">Reference proteome</keyword>
<reference evidence="2 3" key="2">
    <citation type="submission" date="2018-11" db="EMBL/GenBank/DDBJ databases">
        <authorList>
            <consortium name="Pathogen Informatics"/>
        </authorList>
    </citation>
    <scope>NUCLEOTIDE SEQUENCE [LARGE SCALE GENOMIC DNA]</scope>
</reference>
<sequence>MTTVMSVLLPLYVFCTFLYCTIETDSKNEESNFQDESVKQNNIQLGGSRGSTAARFRIPKKFDVKGTKLDSLKAMLDERARWLEINK</sequence>